<dbReference type="EMBL" id="JXRP01000009">
    <property type="protein sequence ID" value="KIL49520.1"/>
    <property type="molecule type" value="Genomic_DNA"/>
</dbReference>
<dbReference type="AlphaFoldDB" id="A0A0C2RHA1"/>
<organism evidence="1 2">
    <name type="scientific">Jeotgalibacillus soli</name>
    <dbReference type="NCBI Taxonomy" id="889306"/>
    <lineage>
        <taxon>Bacteria</taxon>
        <taxon>Bacillati</taxon>
        <taxon>Bacillota</taxon>
        <taxon>Bacilli</taxon>
        <taxon>Bacillales</taxon>
        <taxon>Caryophanaceae</taxon>
        <taxon>Jeotgalibacillus</taxon>
    </lineage>
</organism>
<evidence type="ECO:0000313" key="1">
    <source>
        <dbReference type="EMBL" id="KIL49520.1"/>
    </source>
</evidence>
<dbReference type="STRING" id="889306.KP78_09880"/>
<protein>
    <submittedName>
        <fullName evidence="1">Uncharacterized protein</fullName>
    </submittedName>
</protein>
<evidence type="ECO:0000313" key="2">
    <source>
        <dbReference type="Proteomes" id="UP000031938"/>
    </source>
</evidence>
<reference evidence="1 2" key="1">
    <citation type="submission" date="2015-01" db="EMBL/GenBank/DDBJ databases">
        <title>Genome sequencing of Jeotgalibacillus soli.</title>
        <authorList>
            <person name="Goh K.M."/>
            <person name="Chan K.-G."/>
            <person name="Yaakop A.S."/>
            <person name="Ee R."/>
            <person name="Gan H.M."/>
            <person name="Chan C.S."/>
        </authorList>
    </citation>
    <scope>NUCLEOTIDE SEQUENCE [LARGE SCALE GENOMIC DNA]</scope>
    <source>
        <strain evidence="1 2">P9</strain>
    </source>
</reference>
<accession>A0A0C2RHA1</accession>
<sequence>MFLKNEAKRGRAAVDEVLPYTTEASVRVVRTGVVIPY</sequence>
<proteinExistence type="predicted"/>
<name>A0A0C2RHA1_9BACL</name>
<dbReference type="PATRIC" id="fig|889306.3.peg.994"/>
<comment type="caution">
    <text evidence="1">The sequence shown here is derived from an EMBL/GenBank/DDBJ whole genome shotgun (WGS) entry which is preliminary data.</text>
</comment>
<dbReference type="Proteomes" id="UP000031938">
    <property type="component" value="Unassembled WGS sequence"/>
</dbReference>
<gene>
    <name evidence="1" type="ORF">KP78_09880</name>
</gene>
<keyword evidence="2" id="KW-1185">Reference proteome</keyword>